<dbReference type="Proteomes" id="UP000699691">
    <property type="component" value="Unassembled WGS sequence"/>
</dbReference>
<dbReference type="EMBL" id="JAGQKY010000084">
    <property type="protein sequence ID" value="MCA9397631.1"/>
    <property type="molecule type" value="Genomic_DNA"/>
</dbReference>
<comment type="caution">
    <text evidence="1">The sequence shown here is derived from an EMBL/GenBank/DDBJ whole genome shotgun (WGS) entry which is preliminary data.</text>
</comment>
<evidence type="ECO:0000313" key="2">
    <source>
        <dbReference type="Proteomes" id="UP000699691"/>
    </source>
</evidence>
<name>A0A955RWV2_UNCKA</name>
<reference evidence="1" key="2">
    <citation type="journal article" date="2021" name="Microbiome">
        <title>Successional dynamics and alternative stable states in a saline activated sludge microbial community over 9 years.</title>
        <authorList>
            <person name="Wang Y."/>
            <person name="Ye J."/>
            <person name="Ju F."/>
            <person name="Liu L."/>
            <person name="Boyd J.A."/>
            <person name="Deng Y."/>
            <person name="Parks D.H."/>
            <person name="Jiang X."/>
            <person name="Yin X."/>
            <person name="Woodcroft B.J."/>
            <person name="Tyson G.W."/>
            <person name="Hugenholtz P."/>
            <person name="Polz M.F."/>
            <person name="Zhang T."/>
        </authorList>
    </citation>
    <scope>NUCLEOTIDE SEQUENCE</scope>
    <source>
        <strain evidence="1">HKST-UBA02</strain>
    </source>
</reference>
<protein>
    <submittedName>
        <fullName evidence="1">Uncharacterized protein</fullName>
    </submittedName>
</protein>
<dbReference type="AlphaFoldDB" id="A0A955RWV2"/>
<organism evidence="1 2">
    <name type="scientific">candidate division WWE3 bacterium</name>
    <dbReference type="NCBI Taxonomy" id="2053526"/>
    <lineage>
        <taxon>Bacteria</taxon>
        <taxon>Katanobacteria</taxon>
    </lineage>
</organism>
<accession>A0A955RWV2</accession>
<reference evidence="1" key="1">
    <citation type="submission" date="2020-04" db="EMBL/GenBank/DDBJ databases">
        <authorList>
            <person name="Zhang T."/>
        </authorList>
    </citation>
    <scope>NUCLEOTIDE SEQUENCE</scope>
    <source>
        <strain evidence="1">HKST-UBA02</strain>
    </source>
</reference>
<evidence type="ECO:0000313" key="1">
    <source>
        <dbReference type="EMBL" id="MCA9397631.1"/>
    </source>
</evidence>
<sequence length="481" mass="54822">MTAKAIVQEAQRLLGADSSQPLLVDRQTFWTSLTTVANGHQFDRAELLEEACVVFLVSEQFVLYKFVLQAALDIINAQPKGMTREQLWAQLTEANMCPKYPSIRNRLIDDMNVILVGRNQILALEFFLEALKTILQESPRGLRMSDIKRKLSVLRILPKQNIIKRYLLKVGHQDETNRYHFGVATPKRSSRSMKEKLDVEVVEGFFTLPLMPRDEFLHFLAEHDIEVPEKVQAGDPMTSYNFINQFGVVEVNGSKVALWENVFSTLKNMLRSQAPLSKADLMAQLNVAGMYPTYGPARSRLLRQSWVTRHQDDLYYLTETLERIVEAEDSSGEGENEGEDTDTTESVLTEDDIDLAEILEFMTAIKNGDLVVMRPEEVQQIYNDALQSILMRLLTNPPDWFMKKGGSTTDMLLRRLQYLVAEMMSLLEDPMSLLMEMHTLQGQQSDVIQVTGYGGSETHTYPRVAAVIVVRRPHQVDTTKE</sequence>
<gene>
    <name evidence="1" type="ORF">KC573_02280</name>
</gene>
<proteinExistence type="predicted"/>